<evidence type="ECO:0000313" key="1">
    <source>
        <dbReference type="EMBL" id="CAB9522832.1"/>
    </source>
</evidence>
<dbReference type="Proteomes" id="UP001153069">
    <property type="component" value="Unassembled WGS sequence"/>
</dbReference>
<dbReference type="AlphaFoldDB" id="A0A9N8EJI1"/>
<name>A0A9N8EJI1_9STRA</name>
<dbReference type="EMBL" id="CAICTM010001345">
    <property type="protein sequence ID" value="CAB9522832.1"/>
    <property type="molecule type" value="Genomic_DNA"/>
</dbReference>
<gene>
    <name evidence="1" type="ORF">SEMRO_1347_G264880.1</name>
</gene>
<organism evidence="1 2">
    <name type="scientific">Seminavis robusta</name>
    <dbReference type="NCBI Taxonomy" id="568900"/>
    <lineage>
        <taxon>Eukaryota</taxon>
        <taxon>Sar</taxon>
        <taxon>Stramenopiles</taxon>
        <taxon>Ochrophyta</taxon>
        <taxon>Bacillariophyta</taxon>
        <taxon>Bacillariophyceae</taxon>
        <taxon>Bacillariophycidae</taxon>
        <taxon>Naviculales</taxon>
        <taxon>Naviculaceae</taxon>
        <taxon>Seminavis</taxon>
    </lineage>
</organism>
<proteinExistence type="predicted"/>
<comment type="caution">
    <text evidence="1">The sequence shown here is derived from an EMBL/GenBank/DDBJ whole genome shotgun (WGS) entry which is preliminary data.</text>
</comment>
<evidence type="ECO:0000313" key="2">
    <source>
        <dbReference type="Proteomes" id="UP001153069"/>
    </source>
</evidence>
<protein>
    <submittedName>
        <fullName evidence="1">Uncharacterized protein</fullName>
    </submittedName>
</protein>
<sequence>MVLEEDDESITTISTAASSTAAELELVVWLLDGEEAIAVQATEETMGEMEGLQGIMQAHTNTEMHTKGDVAHDRYHLNAAELKEFQKLLEELRGAFNRQEMFSWALSFCSPLSSEEKKSATILR</sequence>
<reference evidence="1" key="1">
    <citation type="submission" date="2020-06" db="EMBL/GenBank/DDBJ databases">
        <authorList>
            <consortium name="Plant Systems Biology data submission"/>
        </authorList>
    </citation>
    <scope>NUCLEOTIDE SEQUENCE</scope>
    <source>
        <strain evidence="1">D6</strain>
    </source>
</reference>
<keyword evidence="2" id="KW-1185">Reference proteome</keyword>
<accession>A0A9N8EJI1</accession>